<gene>
    <name evidence="8" type="ORF">EZS26_004048</name>
</gene>
<feature type="transmembrane region" description="Helical" evidence="6">
    <location>
        <begin position="134"/>
        <end position="153"/>
    </location>
</feature>
<dbReference type="PANTHER" id="PTHR42718:SF9">
    <property type="entry name" value="MAJOR FACILITATOR SUPERFAMILY MULTIDRUG TRANSPORTER MFSC"/>
    <property type="match status" value="1"/>
</dbReference>
<feature type="transmembrane region" description="Helical" evidence="6">
    <location>
        <begin position="296"/>
        <end position="313"/>
    </location>
</feature>
<name>A0A5M8NWU6_9BACT</name>
<dbReference type="GO" id="GO:0016020">
    <property type="term" value="C:membrane"/>
    <property type="evidence" value="ECO:0007669"/>
    <property type="project" value="UniProtKB-SubCell"/>
</dbReference>
<feature type="transmembrane region" description="Helical" evidence="6">
    <location>
        <begin position="325"/>
        <end position="344"/>
    </location>
</feature>
<feature type="transmembrane region" description="Helical" evidence="6">
    <location>
        <begin position="101"/>
        <end position="122"/>
    </location>
</feature>
<dbReference type="InterPro" id="IPR036259">
    <property type="entry name" value="MFS_trans_sf"/>
</dbReference>
<organism evidence="8 9">
    <name type="scientific">Candidatus Ordinivivax streblomastigis</name>
    <dbReference type="NCBI Taxonomy" id="2540710"/>
    <lineage>
        <taxon>Bacteria</taxon>
        <taxon>Pseudomonadati</taxon>
        <taxon>Bacteroidota</taxon>
        <taxon>Bacteroidia</taxon>
        <taxon>Bacteroidales</taxon>
        <taxon>Candidatus Ordinivivax</taxon>
    </lineage>
</organism>
<dbReference type="InterPro" id="IPR011701">
    <property type="entry name" value="MFS"/>
</dbReference>
<feature type="transmembrane region" description="Helical" evidence="6">
    <location>
        <begin position="43"/>
        <end position="64"/>
    </location>
</feature>
<keyword evidence="2" id="KW-0813">Transport</keyword>
<comment type="caution">
    <text evidence="8">The sequence shown here is derived from an EMBL/GenBank/DDBJ whole genome shotgun (WGS) entry which is preliminary data.</text>
</comment>
<feature type="transmembrane region" description="Helical" evidence="6">
    <location>
        <begin position="196"/>
        <end position="215"/>
    </location>
</feature>
<dbReference type="InterPro" id="IPR020846">
    <property type="entry name" value="MFS_dom"/>
</dbReference>
<evidence type="ECO:0000256" key="4">
    <source>
        <dbReference type="ARBA" id="ARBA00022989"/>
    </source>
</evidence>
<feature type="transmembrane region" description="Helical" evidence="6">
    <location>
        <begin position="165"/>
        <end position="184"/>
    </location>
</feature>
<dbReference type="Proteomes" id="UP000324575">
    <property type="component" value="Unassembled WGS sequence"/>
</dbReference>
<sequence>MQKETNRNLALFVLCAASFLVPFMGSAINLSLPQISETFSMKAVSLSWIATSYLIATAVFQVPFARLADLFGRKKVFIAGLAIFSLTTFLCGLAPSGAILIVFRALSGLGCAMMFGTSMAILTSIFPPNERGKAIGINVSVVYFALASGPFLGGLMTHYWGWQSLFYLTGIVGFLVAAGAFSFLKSEWVESKGERFDYTGSAIFAAGLFCLIFGFSKLPGTLAYLLLAAGIAASVIFVFYELKDKQPVFNVRIFSGNKTFGLSSLSALINYACTSAIAFMMSLYLQYIRGFDARDAGLILIVQACVQCVVSLYAGRLSDRFNPSVLATAGMGIILAGLVGLIFLTPGTPLAVVIFLLTLLGFGFGLFSSPNTNVIMSSVDKKYYGQASATIGTMRLTGQAFSMGIAMMAISLHLGNRLIVPEVYPLFMRSFRVTFEICAVLCLIGTYASSFRTKKKA</sequence>
<accession>A0A5M8NWU6</accession>
<evidence type="ECO:0000259" key="7">
    <source>
        <dbReference type="PROSITE" id="PS50850"/>
    </source>
</evidence>
<dbReference type="Pfam" id="PF07690">
    <property type="entry name" value="MFS_1"/>
    <property type="match status" value="1"/>
</dbReference>
<keyword evidence="3 6" id="KW-0812">Transmembrane</keyword>
<keyword evidence="5 6" id="KW-0472">Membrane</keyword>
<feature type="transmembrane region" description="Helical" evidence="6">
    <location>
        <begin position="260"/>
        <end position="284"/>
    </location>
</feature>
<dbReference type="PROSITE" id="PS50850">
    <property type="entry name" value="MFS"/>
    <property type="match status" value="1"/>
</dbReference>
<evidence type="ECO:0000256" key="5">
    <source>
        <dbReference type="ARBA" id="ARBA00023136"/>
    </source>
</evidence>
<proteinExistence type="predicted"/>
<evidence type="ECO:0000256" key="2">
    <source>
        <dbReference type="ARBA" id="ARBA00022448"/>
    </source>
</evidence>
<comment type="subcellular location">
    <subcellularLocation>
        <location evidence="1">Membrane</location>
        <topology evidence="1">Multi-pass membrane protein</topology>
    </subcellularLocation>
</comment>
<feature type="transmembrane region" description="Helical" evidence="6">
    <location>
        <begin position="76"/>
        <end position="95"/>
    </location>
</feature>
<dbReference type="EMBL" id="SNRX01000224">
    <property type="protein sequence ID" value="KAA6299814.1"/>
    <property type="molecule type" value="Genomic_DNA"/>
</dbReference>
<reference evidence="8 9" key="1">
    <citation type="submission" date="2019-03" db="EMBL/GenBank/DDBJ databases">
        <title>Single cell metagenomics reveals metabolic interactions within the superorganism composed of flagellate Streblomastix strix and complex community of Bacteroidetes bacteria on its surface.</title>
        <authorList>
            <person name="Treitli S.C."/>
            <person name="Kolisko M."/>
            <person name="Husnik F."/>
            <person name="Keeling P."/>
            <person name="Hampl V."/>
        </authorList>
    </citation>
    <scope>NUCLEOTIDE SEQUENCE [LARGE SCALE GENOMIC DNA]</scope>
    <source>
        <strain evidence="8">St1</strain>
    </source>
</reference>
<evidence type="ECO:0000313" key="9">
    <source>
        <dbReference type="Proteomes" id="UP000324575"/>
    </source>
</evidence>
<evidence type="ECO:0000256" key="1">
    <source>
        <dbReference type="ARBA" id="ARBA00004141"/>
    </source>
</evidence>
<feature type="transmembrane region" description="Helical" evidence="6">
    <location>
        <begin position="221"/>
        <end position="240"/>
    </location>
</feature>
<evidence type="ECO:0000256" key="3">
    <source>
        <dbReference type="ARBA" id="ARBA00022692"/>
    </source>
</evidence>
<dbReference type="PRINTS" id="PR01036">
    <property type="entry name" value="TCRTETB"/>
</dbReference>
<dbReference type="SUPFAM" id="SSF103473">
    <property type="entry name" value="MFS general substrate transporter"/>
    <property type="match status" value="1"/>
</dbReference>
<evidence type="ECO:0000256" key="6">
    <source>
        <dbReference type="SAM" id="Phobius"/>
    </source>
</evidence>
<dbReference type="PANTHER" id="PTHR42718">
    <property type="entry name" value="MAJOR FACILITATOR SUPERFAMILY MULTIDRUG TRANSPORTER MFSC"/>
    <property type="match status" value="1"/>
</dbReference>
<feature type="domain" description="Major facilitator superfamily (MFS) profile" evidence="7">
    <location>
        <begin position="10"/>
        <end position="457"/>
    </location>
</feature>
<dbReference type="Gene3D" id="1.20.1250.20">
    <property type="entry name" value="MFS general substrate transporter like domains"/>
    <property type="match status" value="1"/>
</dbReference>
<protein>
    <submittedName>
        <fullName evidence="8">Multidrug resistance protein Stp</fullName>
    </submittedName>
</protein>
<dbReference type="GO" id="GO:0022857">
    <property type="term" value="F:transmembrane transporter activity"/>
    <property type="evidence" value="ECO:0007669"/>
    <property type="project" value="InterPro"/>
</dbReference>
<dbReference type="Gene3D" id="1.20.1720.10">
    <property type="entry name" value="Multidrug resistance protein D"/>
    <property type="match status" value="1"/>
</dbReference>
<keyword evidence="4 6" id="KW-1133">Transmembrane helix</keyword>
<dbReference type="AlphaFoldDB" id="A0A5M8NWU6"/>
<evidence type="ECO:0000313" key="8">
    <source>
        <dbReference type="EMBL" id="KAA6299814.1"/>
    </source>
</evidence>
<feature type="transmembrane region" description="Helical" evidence="6">
    <location>
        <begin position="350"/>
        <end position="367"/>
    </location>
</feature>
<dbReference type="CDD" id="cd17321">
    <property type="entry name" value="MFS_MMR_MDR_like"/>
    <property type="match status" value="1"/>
</dbReference>
<feature type="transmembrane region" description="Helical" evidence="6">
    <location>
        <begin position="431"/>
        <end position="451"/>
    </location>
</feature>
<feature type="transmembrane region" description="Helical" evidence="6">
    <location>
        <begin position="400"/>
        <end position="419"/>
    </location>
</feature>